<dbReference type="GO" id="GO:0140359">
    <property type="term" value="F:ABC-type transporter activity"/>
    <property type="evidence" value="ECO:0007669"/>
    <property type="project" value="InterPro"/>
</dbReference>
<comment type="caution">
    <text evidence="10">The sequence shown here is derived from an EMBL/GenBank/DDBJ whole genome shotgun (WGS) entry which is preliminary data.</text>
</comment>
<feature type="transmembrane region" description="Helical" evidence="8">
    <location>
        <begin position="21"/>
        <end position="40"/>
    </location>
</feature>
<dbReference type="RefSeq" id="WP_198112183.1">
    <property type="nucleotide sequence ID" value="NZ_JAEDAK010000011.1"/>
</dbReference>
<evidence type="ECO:0000313" key="10">
    <source>
        <dbReference type="EMBL" id="MBH9578416.1"/>
    </source>
</evidence>
<feature type="transmembrane region" description="Helical" evidence="8">
    <location>
        <begin position="239"/>
        <end position="261"/>
    </location>
</feature>
<evidence type="ECO:0000256" key="8">
    <source>
        <dbReference type="SAM" id="Phobius"/>
    </source>
</evidence>
<dbReference type="Gene3D" id="3.40.1710.10">
    <property type="entry name" value="abc type-2 transporter like domain"/>
    <property type="match status" value="1"/>
</dbReference>
<dbReference type="InterPro" id="IPR047817">
    <property type="entry name" value="ABC2_TM_bact-type"/>
</dbReference>
<dbReference type="GO" id="GO:0005886">
    <property type="term" value="C:plasma membrane"/>
    <property type="evidence" value="ECO:0007669"/>
    <property type="project" value="UniProtKB-SubCell"/>
</dbReference>
<sequence length="430" mass="44820">MHALLALIQKDLRIFLSDRRALLLTLLAPILIAAFFGSLFGGSGSAKKAGVGLAITDLDRSPVSQALVAALRADPHLKLQELDAEPAQALVRAGKLDAAAQLPAGFGQQAGRALFGAGPRPVILLHHDPSKALGLAVVQGLLAQHAMRSLSQAAFQADGSLMADLRGQVQHAQGLAAAEQQELLALFDQVARVQRVSASAAGASGPAGASAGLRQPFDTELVAAQAPQQAGYNAYAHSFAGMGVQFILMLGVDMGVALLLLRRQDLWKRLRAAPASRTVLLGSRLLSSALIALGVFTVLMAVAIAVFGVRVQGSWLGLALVLLGFALFTAAFGLAVAALGRTPEATRGLAIVATLLLVMLGGAWVPAFMFPDWLQQLTLLVPTRWAIDGLDAMTWRGLGLAAAAQQAGLLGAAALLMGGLAWWRFEWAEA</sequence>
<dbReference type="AlphaFoldDB" id="A0A931NHN2"/>
<evidence type="ECO:0000256" key="4">
    <source>
        <dbReference type="ARBA" id="ARBA00022475"/>
    </source>
</evidence>
<feature type="transmembrane region" description="Helical" evidence="8">
    <location>
        <begin position="403"/>
        <end position="423"/>
    </location>
</feature>
<dbReference type="InterPro" id="IPR013525">
    <property type="entry name" value="ABC2_TM"/>
</dbReference>
<keyword evidence="6 8" id="KW-1133">Transmembrane helix</keyword>
<evidence type="ECO:0000256" key="3">
    <source>
        <dbReference type="ARBA" id="ARBA00022448"/>
    </source>
</evidence>
<evidence type="ECO:0000256" key="1">
    <source>
        <dbReference type="ARBA" id="ARBA00004651"/>
    </source>
</evidence>
<dbReference type="EMBL" id="JAEDAK010000011">
    <property type="protein sequence ID" value="MBH9578416.1"/>
    <property type="molecule type" value="Genomic_DNA"/>
</dbReference>
<feature type="transmembrane region" description="Helical" evidence="8">
    <location>
        <begin position="315"/>
        <end position="337"/>
    </location>
</feature>
<feature type="transmembrane region" description="Helical" evidence="8">
    <location>
        <begin position="285"/>
        <end position="309"/>
    </location>
</feature>
<proteinExistence type="inferred from homology"/>
<keyword evidence="5 8" id="KW-0812">Transmembrane</keyword>
<feature type="transmembrane region" description="Helical" evidence="8">
    <location>
        <begin position="349"/>
        <end position="370"/>
    </location>
</feature>
<evidence type="ECO:0000259" key="9">
    <source>
        <dbReference type="PROSITE" id="PS51012"/>
    </source>
</evidence>
<accession>A0A931NHN2</accession>
<keyword evidence="4" id="KW-1003">Cell membrane</keyword>
<dbReference type="PANTHER" id="PTHR30294">
    <property type="entry name" value="MEMBRANE COMPONENT OF ABC TRANSPORTER YHHJ-RELATED"/>
    <property type="match status" value="1"/>
</dbReference>
<organism evidence="10 11">
    <name type="scientific">Inhella proteolytica</name>
    <dbReference type="NCBI Taxonomy" id="2795029"/>
    <lineage>
        <taxon>Bacteria</taxon>
        <taxon>Pseudomonadati</taxon>
        <taxon>Pseudomonadota</taxon>
        <taxon>Betaproteobacteria</taxon>
        <taxon>Burkholderiales</taxon>
        <taxon>Sphaerotilaceae</taxon>
        <taxon>Inhella</taxon>
    </lineage>
</organism>
<comment type="subcellular location">
    <subcellularLocation>
        <location evidence="1">Cell membrane</location>
        <topology evidence="1">Multi-pass membrane protein</topology>
    </subcellularLocation>
</comment>
<dbReference type="PROSITE" id="PS51012">
    <property type="entry name" value="ABC_TM2"/>
    <property type="match status" value="1"/>
</dbReference>
<dbReference type="Proteomes" id="UP000613266">
    <property type="component" value="Unassembled WGS sequence"/>
</dbReference>
<keyword evidence="7 8" id="KW-0472">Membrane</keyword>
<evidence type="ECO:0000256" key="6">
    <source>
        <dbReference type="ARBA" id="ARBA00022989"/>
    </source>
</evidence>
<gene>
    <name evidence="10" type="ORF">I7X39_16105</name>
</gene>
<reference evidence="10" key="1">
    <citation type="submission" date="2020-12" db="EMBL/GenBank/DDBJ databases">
        <title>The genome sequence of Inhella sp. 1Y17.</title>
        <authorList>
            <person name="Liu Y."/>
        </authorList>
    </citation>
    <scope>NUCLEOTIDE SEQUENCE</scope>
    <source>
        <strain evidence="10">1Y17</strain>
    </source>
</reference>
<comment type="similarity">
    <text evidence="2">Belongs to the ABC-2 integral membrane protein family.</text>
</comment>
<name>A0A931NHN2_9BURK</name>
<keyword evidence="11" id="KW-1185">Reference proteome</keyword>
<protein>
    <submittedName>
        <fullName evidence="10">ABC transporter permease</fullName>
    </submittedName>
</protein>
<evidence type="ECO:0000256" key="2">
    <source>
        <dbReference type="ARBA" id="ARBA00007783"/>
    </source>
</evidence>
<evidence type="ECO:0000313" key="11">
    <source>
        <dbReference type="Proteomes" id="UP000613266"/>
    </source>
</evidence>
<keyword evidence="3" id="KW-0813">Transport</keyword>
<dbReference type="InterPro" id="IPR051449">
    <property type="entry name" value="ABC-2_transporter_component"/>
</dbReference>
<evidence type="ECO:0000256" key="5">
    <source>
        <dbReference type="ARBA" id="ARBA00022692"/>
    </source>
</evidence>
<evidence type="ECO:0000256" key="7">
    <source>
        <dbReference type="ARBA" id="ARBA00023136"/>
    </source>
</evidence>
<dbReference type="PANTHER" id="PTHR30294:SF38">
    <property type="entry name" value="TRANSPORT PERMEASE PROTEIN"/>
    <property type="match status" value="1"/>
</dbReference>
<feature type="domain" description="ABC transmembrane type-2" evidence="9">
    <location>
        <begin position="197"/>
        <end position="428"/>
    </location>
</feature>
<dbReference type="Pfam" id="PF12698">
    <property type="entry name" value="ABC2_membrane_3"/>
    <property type="match status" value="1"/>
</dbReference>